<organism evidence="1 2">
    <name type="scientific">Pseudorhizobium banfieldiae</name>
    <dbReference type="NCBI Taxonomy" id="1125847"/>
    <lineage>
        <taxon>Bacteria</taxon>
        <taxon>Pseudomonadati</taxon>
        <taxon>Pseudomonadota</taxon>
        <taxon>Alphaproteobacteria</taxon>
        <taxon>Hyphomicrobiales</taxon>
        <taxon>Rhizobiaceae</taxon>
        <taxon>Rhizobium/Agrobacterium group</taxon>
        <taxon>Pseudorhizobium</taxon>
    </lineage>
</organism>
<evidence type="ECO:0000313" key="2">
    <source>
        <dbReference type="Proteomes" id="UP000010792"/>
    </source>
</evidence>
<keyword evidence="2" id="KW-1185">Reference proteome</keyword>
<sequence>MLAQGMEHVEYLLARLPMRETGAPAMCRSVNNCVLRKNGPAGGTPRKVHLFFDGRTKVLDQMKPIGNLPGLRCAFTGGLRIQAAAVAADNLDGRMTPKPLGRILDATVIQYVNDRAALEVDHDGPIARRAPPTPIIDTDYTYLGIALGNCSIPFQLPQDGVVADRYAEPLHQPLARTAASAMPEQPDNLSDPSRPTRVWISYRRKTVGERSSCAFPMCTSPAAQQELHCDGLALDWQILEAAAGPAMPTSASTSTIGANSDLGSSCGNNPTVINGERDTQYFDPWAGRPFRFRSHARP</sequence>
<dbReference type="AlphaFoldDB" id="L0NM98"/>
<gene>
    <name evidence="1" type="ORF">NT26_p10009</name>
</gene>
<evidence type="ECO:0000313" key="1">
    <source>
        <dbReference type="EMBL" id="CCF22034.1"/>
    </source>
</evidence>
<keyword evidence="1" id="KW-0614">Plasmid</keyword>
<accession>L0NM98</accession>
<name>L0NM98_9HYPH</name>
<geneLocation type="plasmid" evidence="1 2">
    <name>NT26_p1</name>
</geneLocation>
<reference evidence="1 2" key="1">
    <citation type="journal article" date="2013" name="Genome Biol. Evol.">
        <title>Life in an arsenic-containing gold mine: genome and physiology of the autotrophic arsenite-oxidizing bacterium rhizobium sp. NT-26.</title>
        <authorList>
            <person name="Andres J."/>
            <person name="Arsene-Ploetze F."/>
            <person name="Barbe V."/>
            <person name="Brochier-Armanet C."/>
            <person name="Cleiss-Arnold J."/>
            <person name="Coppee J.Y."/>
            <person name="Dillies M.A."/>
            <person name="Geist"/>
            <person name="L"/>
            <person name="Joublin A."/>
            <person name="Koechler S."/>
            <person name="Lassalle F."/>
            <person name="Marchal M."/>
            <person name="Medigue C."/>
            <person name="Muller D."/>
            <person name="Nesme X."/>
            <person name="Plewniak F."/>
            <person name="Proux C."/>
            <person name="Ramirez-Bahena M.H."/>
            <person name="Schenowitz C."/>
            <person name="Sismeiro O."/>
            <person name="Vallenet D."/>
            <person name="Santini J.M."/>
            <person name="Bertin P.N."/>
        </authorList>
    </citation>
    <scope>NUCLEOTIDE SEQUENCE [LARGE SCALE GENOMIC DNA]</scope>
    <source>
        <strain evidence="1 2">NT-26</strain>
        <plasmid evidence="1 2">NT26_p1</plasmid>
    </source>
</reference>
<protein>
    <submittedName>
        <fullName evidence="1">Uncharacterized protein</fullName>
    </submittedName>
</protein>
<dbReference type="KEGG" id="rht:NT26_p10009"/>
<dbReference type="EMBL" id="FO082821">
    <property type="protein sequence ID" value="CCF22034.1"/>
    <property type="molecule type" value="Genomic_DNA"/>
</dbReference>
<proteinExistence type="predicted"/>
<dbReference type="Proteomes" id="UP000010792">
    <property type="component" value="Plasmid NT26_p1"/>
</dbReference>